<keyword evidence="6" id="KW-0963">Cytoplasm</keyword>
<evidence type="ECO:0000256" key="3">
    <source>
        <dbReference type="ARBA" id="ARBA00010088"/>
    </source>
</evidence>
<proteinExistence type="inferred from homology"/>
<keyword evidence="10" id="KW-0732">Signal</keyword>
<organism evidence="13 14">
    <name type="scientific">Actinomadura barringtoniae</name>
    <dbReference type="NCBI Taxonomy" id="1427535"/>
    <lineage>
        <taxon>Bacteria</taxon>
        <taxon>Bacillati</taxon>
        <taxon>Actinomycetota</taxon>
        <taxon>Actinomycetes</taxon>
        <taxon>Streptosporangiales</taxon>
        <taxon>Thermomonosporaceae</taxon>
        <taxon>Actinomadura</taxon>
    </lineage>
</organism>
<comment type="catalytic activity">
    <reaction evidence="1">
        <text>Release of N-terminal proline from a peptide.</text>
        <dbReference type="EC" id="3.4.11.5"/>
    </reaction>
</comment>
<evidence type="ECO:0000256" key="9">
    <source>
        <dbReference type="ARBA" id="ARBA00029605"/>
    </source>
</evidence>
<evidence type="ECO:0000256" key="10">
    <source>
        <dbReference type="SAM" id="SignalP"/>
    </source>
</evidence>
<keyword evidence="14" id="KW-1185">Reference proteome</keyword>
<feature type="domain" description="AB hydrolase-1" evidence="11">
    <location>
        <begin position="97"/>
        <end position="243"/>
    </location>
</feature>
<evidence type="ECO:0000256" key="6">
    <source>
        <dbReference type="ARBA" id="ARBA00022490"/>
    </source>
</evidence>
<evidence type="ECO:0000259" key="11">
    <source>
        <dbReference type="Pfam" id="PF00561"/>
    </source>
</evidence>
<dbReference type="InterPro" id="IPR013595">
    <property type="entry name" value="Pept_S33_TAP-like_C"/>
</dbReference>
<dbReference type="EC" id="3.4.11.5" evidence="4"/>
<dbReference type="PANTHER" id="PTHR43722:SF1">
    <property type="entry name" value="PROLINE IMINOPEPTIDASE"/>
    <property type="match status" value="1"/>
</dbReference>
<name>A0A939PCB3_9ACTN</name>
<dbReference type="GO" id="GO:0006508">
    <property type="term" value="P:proteolysis"/>
    <property type="evidence" value="ECO:0007669"/>
    <property type="project" value="UniProtKB-KW"/>
</dbReference>
<dbReference type="GO" id="GO:0004177">
    <property type="term" value="F:aminopeptidase activity"/>
    <property type="evidence" value="ECO:0007669"/>
    <property type="project" value="UniProtKB-KW"/>
</dbReference>
<keyword evidence="8 13" id="KW-0378">Hydrolase</keyword>
<reference evidence="13" key="1">
    <citation type="submission" date="2021-03" db="EMBL/GenBank/DDBJ databases">
        <authorList>
            <person name="Kanchanasin P."/>
            <person name="Saeng-In P."/>
            <person name="Phongsopitanun W."/>
            <person name="Yuki M."/>
            <person name="Kudo T."/>
            <person name="Ohkuma M."/>
            <person name="Tanasupawat S."/>
        </authorList>
    </citation>
    <scope>NUCLEOTIDE SEQUENCE</scope>
    <source>
        <strain evidence="13">GKU 128</strain>
    </source>
</reference>
<evidence type="ECO:0000256" key="5">
    <source>
        <dbReference type="ARBA" id="ARBA00022438"/>
    </source>
</evidence>
<comment type="subcellular location">
    <subcellularLocation>
        <location evidence="2">Cytoplasm</location>
    </subcellularLocation>
</comment>
<feature type="domain" description="Peptidase S33 tripeptidyl aminopeptidase-like C-terminal" evidence="12">
    <location>
        <begin position="403"/>
        <end position="487"/>
    </location>
</feature>
<dbReference type="EMBL" id="JAGEOJ010000001">
    <property type="protein sequence ID" value="MBO2445861.1"/>
    <property type="molecule type" value="Genomic_DNA"/>
</dbReference>
<dbReference type="RefSeq" id="WP_208253449.1">
    <property type="nucleotide sequence ID" value="NZ_JAGEOJ010000001.1"/>
</dbReference>
<evidence type="ECO:0000256" key="4">
    <source>
        <dbReference type="ARBA" id="ARBA00012568"/>
    </source>
</evidence>
<feature type="chain" id="PRO_5038415636" description="prolyl aminopeptidase" evidence="10">
    <location>
        <begin position="19"/>
        <end position="488"/>
    </location>
</feature>
<dbReference type="Gene3D" id="3.40.50.1820">
    <property type="entry name" value="alpha/beta hydrolase"/>
    <property type="match status" value="1"/>
</dbReference>
<sequence length="488" mass="51609">MRNVRRTFAALGCGLAVAAPAPATHATARELQATTRGLHETTRGLHDTHPCRDDDGAVQPGFTCWTLTVPLDHSGRTPGTLDLQVGAADGPAEPKGTLLFLTGGPGQEGVALLRRIAERMPEVFAQYRLVMLDQRGTGPLGAVDCPKMQAQVSGSDSAPATPDAVDECSRLLGDRARFYGTDQSVGDFEDVRRALGVDTMAVDGVSYGSFAAARYAIAHPRNVSRLVLDSVVPHHWTVAGDLNLVGLTAQPRVLRAACETAPACGFDPAQDLATLVRRRTPAGGLALFGDVVGYEFLDPTYRDPDPIPGSGLPGDIIGAMHQAVAGDTRRLDAIEAVFAPADGTPASQLSAGLHAATLCEDLRFPWGTSATPTRLRRPFLDHTARTLPASAAWPYTPAVALAQSSVQTCLRWPAEPPNSNPGGRLPDLPTLILTGDHDLSTPLEWAEQERAVSPAGTRFVVVRGAAHSIQNREPGHTGRDALAQFLLG</sequence>
<protein>
    <recommendedName>
        <fullName evidence="4">prolyl aminopeptidase</fullName>
        <ecNumber evidence="4">3.4.11.5</ecNumber>
    </recommendedName>
    <alternativeName>
        <fullName evidence="9">Prolyl aminopeptidase</fullName>
    </alternativeName>
</protein>
<evidence type="ECO:0000256" key="2">
    <source>
        <dbReference type="ARBA" id="ARBA00004496"/>
    </source>
</evidence>
<dbReference type="GO" id="GO:0005737">
    <property type="term" value="C:cytoplasm"/>
    <property type="evidence" value="ECO:0007669"/>
    <property type="project" value="UniProtKB-SubCell"/>
</dbReference>
<dbReference type="Pfam" id="PF08386">
    <property type="entry name" value="Abhydrolase_4"/>
    <property type="match status" value="1"/>
</dbReference>
<evidence type="ECO:0000313" key="14">
    <source>
        <dbReference type="Proteomes" id="UP000669179"/>
    </source>
</evidence>
<dbReference type="InterPro" id="IPR029058">
    <property type="entry name" value="AB_hydrolase_fold"/>
</dbReference>
<dbReference type="InterPro" id="IPR005944">
    <property type="entry name" value="Pro_iminopeptidase"/>
</dbReference>
<dbReference type="Proteomes" id="UP000669179">
    <property type="component" value="Unassembled WGS sequence"/>
</dbReference>
<evidence type="ECO:0000256" key="7">
    <source>
        <dbReference type="ARBA" id="ARBA00022670"/>
    </source>
</evidence>
<keyword evidence="5" id="KW-0031">Aminopeptidase</keyword>
<gene>
    <name evidence="13" type="ORF">J4573_02045</name>
</gene>
<dbReference type="InterPro" id="IPR000073">
    <property type="entry name" value="AB_hydrolase_1"/>
</dbReference>
<dbReference type="InterPro" id="IPR002410">
    <property type="entry name" value="Peptidase_S33"/>
</dbReference>
<dbReference type="AlphaFoldDB" id="A0A939PCB3"/>
<dbReference type="PANTHER" id="PTHR43722">
    <property type="entry name" value="PROLINE IMINOPEPTIDASE"/>
    <property type="match status" value="1"/>
</dbReference>
<comment type="similarity">
    <text evidence="3">Belongs to the peptidase S33 family.</text>
</comment>
<dbReference type="PRINTS" id="PR00793">
    <property type="entry name" value="PROAMNOPTASE"/>
</dbReference>
<comment type="caution">
    <text evidence="13">The sequence shown here is derived from an EMBL/GenBank/DDBJ whole genome shotgun (WGS) entry which is preliminary data.</text>
</comment>
<accession>A0A939PCB3</accession>
<evidence type="ECO:0000256" key="8">
    <source>
        <dbReference type="ARBA" id="ARBA00022801"/>
    </source>
</evidence>
<feature type="signal peptide" evidence="10">
    <location>
        <begin position="1"/>
        <end position="18"/>
    </location>
</feature>
<evidence type="ECO:0000256" key="1">
    <source>
        <dbReference type="ARBA" id="ARBA00001585"/>
    </source>
</evidence>
<dbReference type="SUPFAM" id="SSF53474">
    <property type="entry name" value="alpha/beta-Hydrolases"/>
    <property type="match status" value="1"/>
</dbReference>
<evidence type="ECO:0000259" key="12">
    <source>
        <dbReference type="Pfam" id="PF08386"/>
    </source>
</evidence>
<keyword evidence="7" id="KW-0645">Protease</keyword>
<evidence type="ECO:0000313" key="13">
    <source>
        <dbReference type="EMBL" id="MBO2445861.1"/>
    </source>
</evidence>
<dbReference type="Pfam" id="PF00561">
    <property type="entry name" value="Abhydrolase_1"/>
    <property type="match status" value="1"/>
</dbReference>